<keyword evidence="5" id="KW-0449">Lipoprotein</keyword>
<reference evidence="8" key="1">
    <citation type="submission" date="2023-04" db="EMBL/GenBank/DDBJ databases">
        <title>Comparative genomic analysis of Cohnella hashimotonis sp. nov., isolated from the International Space Station.</title>
        <authorList>
            <person name="Venkateswaran K."/>
            <person name="Simpson A."/>
        </authorList>
    </citation>
    <scope>NUCLEOTIDE SEQUENCE</scope>
    <source>
        <strain evidence="8">F6_2S_P_1</strain>
    </source>
</reference>
<dbReference type="SUPFAM" id="SSF53850">
    <property type="entry name" value="Periplasmic binding protein-like II"/>
    <property type="match status" value="1"/>
</dbReference>
<evidence type="ECO:0000313" key="9">
    <source>
        <dbReference type="Proteomes" id="UP001161691"/>
    </source>
</evidence>
<evidence type="ECO:0000256" key="1">
    <source>
        <dbReference type="ARBA" id="ARBA00022475"/>
    </source>
</evidence>
<dbReference type="PROSITE" id="PS51257">
    <property type="entry name" value="PROKAR_LIPOPROTEIN"/>
    <property type="match status" value="1"/>
</dbReference>
<comment type="caution">
    <text evidence="8">The sequence shown here is derived from an EMBL/GenBank/DDBJ whole genome shotgun (WGS) entry which is preliminary data.</text>
</comment>
<keyword evidence="3" id="KW-0472">Membrane</keyword>
<dbReference type="CDD" id="cd13580">
    <property type="entry name" value="PBP2_AlgQ_like_1"/>
    <property type="match status" value="1"/>
</dbReference>
<keyword evidence="2 7" id="KW-0732">Signal</keyword>
<proteinExistence type="predicted"/>
<evidence type="ECO:0000313" key="8">
    <source>
        <dbReference type="EMBL" id="MDI4645151.1"/>
    </source>
</evidence>
<dbReference type="Gene3D" id="3.40.190.10">
    <property type="entry name" value="Periplasmic binding protein-like II"/>
    <property type="match status" value="2"/>
</dbReference>
<organism evidence="8 9">
    <name type="scientific">Cohnella hashimotonis</name>
    <dbReference type="NCBI Taxonomy" id="2826895"/>
    <lineage>
        <taxon>Bacteria</taxon>
        <taxon>Bacillati</taxon>
        <taxon>Bacillota</taxon>
        <taxon>Bacilli</taxon>
        <taxon>Bacillales</taxon>
        <taxon>Paenibacillaceae</taxon>
        <taxon>Cohnella</taxon>
    </lineage>
</organism>
<accession>A0ABT6TF14</accession>
<dbReference type="InterPro" id="IPR050490">
    <property type="entry name" value="Bact_solute-bd_prot1"/>
</dbReference>
<evidence type="ECO:0000256" key="6">
    <source>
        <dbReference type="SAM" id="MobiDB-lite"/>
    </source>
</evidence>
<dbReference type="InterPro" id="IPR006059">
    <property type="entry name" value="SBP"/>
</dbReference>
<evidence type="ECO:0000256" key="4">
    <source>
        <dbReference type="ARBA" id="ARBA00023139"/>
    </source>
</evidence>
<dbReference type="EMBL" id="JAGRPV010000001">
    <property type="protein sequence ID" value="MDI4645151.1"/>
    <property type="molecule type" value="Genomic_DNA"/>
</dbReference>
<feature type="signal peptide" evidence="7">
    <location>
        <begin position="1"/>
        <end position="25"/>
    </location>
</feature>
<dbReference type="Pfam" id="PF01547">
    <property type="entry name" value="SBP_bac_1"/>
    <property type="match status" value="1"/>
</dbReference>
<evidence type="ECO:0000256" key="5">
    <source>
        <dbReference type="ARBA" id="ARBA00023288"/>
    </source>
</evidence>
<dbReference type="PANTHER" id="PTHR43649">
    <property type="entry name" value="ARABINOSE-BINDING PROTEIN-RELATED"/>
    <property type="match status" value="1"/>
</dbReference>
<keyword evidence="4" id="KW-0564">Palmitate</keyword>
<protein>
    <submittedName>
        <fullName evidence="8">Extracellular solute-binding protein</fullName>
    </submittedName>
</protein>
<dbReference type="PANTHER" id="PTHR43649:SF33">
    <property type="entry name" value="POLYGALACTURONAN_RHAMNOGALACTURONAN-BINDING PROTEIN YTCQ"/>
    <property type="match status" value="1"/>
</dbReference>
<name>A0ABT6TF14_9BACL</name>
<dbReference type="Proteomes" id="UP001161691">
    <property type="component" value="Unassembled WGS sequence"/>
</dbReference>
<evidence type="ECO:0000256" key="7">
    <source>
        <dbReference type="SAM" id="SignalP"/>
    </source>
</evidence>
<sequence length="516" mass="57421">MLKRKRLLMPALALTLLTTTLTACGGNDNETGSSGSAPASAGSTSSNATKANPGSEGKPLSLSMMNIFYSTEPPKQDNEILKKIEEYTNTDLDITWVPSTAYEDKLNVTVASGQLPQTLLVTNNKLTSIVNSIRSGMFWEVGPYLKDYPNLSQMNEKVLDNISIDGKVYGIYRYRALARYGVIIRKDWLDRLGLKEPTTVDELYKVAKAFTQNDPDGNGKNDTYGVAEEKSIGILNQFALYLGAPNNWGEKDGKLQPAFMYPEYKQALQLVKKMYDEKLITQDFAVANRADQINQQKAGIYFSVIDDAAYKHEDLYKLNSSANIDILQPITGPLGTRVLATTGYNGTFMFPKTSVKSEEELKRILGFFDKLADEPMQNLLGWGIEGKHYTLSNDKPVRTEEQTQLDSSEINPLRQLVWDDGAKKMSGENPPIVQKFSDLLKANEQYAITDQANPYLSDTQTEKGSELVKIIDEAKTKYIMGAIDDKGWDSAVQNWLNGGGQKIIEEYTAAYQSSKK</sequence>
<evidence type="ECO:0000256" key="2">
    <source>
        <dbReference type="ARBA" id="ARBA00022729"/>
    </source>
</evidence>
<feature type="chain" id="PRO_5046037126" evidence="7">
    <location>
        <begin position="26"/>
        <end position="516"/>
    </location>
</feature>
<dbReference type="RefSeq" id="WP_282908103.1">
    <property type="nucleotide sequence ID" value="NZ_JAGRPV010000001.1"/>
</dbReference>
<keyword evidence="9" id="KW-1185">Reference proteome</keyword>
<feature type="region of interest" description="Disordered" evidence="6">
    <location>
        <begin position="28"/>
        <end position="59"/>
    </location>
</feature>
<keyword evidence="1" id="KW-1003">Cell membrane</keyword>
<feature type="compositionally biased region" description="Low complexity" evidence="6">
    <location>
        <begin position="31"/>
        <end position="51"/>
    </location>
</feature>
<evidence type="ECO:0000256" key="3">
    <source>
        <dbReference type="ARBA" id="ARBA00023136"/>
    </source>
</evidence>
<gene>
    <name evidence="8" type="ORF">KB449_09280</name>
</gene>